<dbReference type="Proteomes" id="UP000293874">
    <property type="component" value="Unassembled WGS sequence"/>
</dbReference>
<dbReference type="AlphaFoldDB" id="A0A4Q7MT46"/>
<dbReference type="InterPro" id="IPR011990">
    <property type="entry name" value="TPR-like_helical_dom_sf"/>
</dbReference>
<evidence type="ECO:0008006" key="3">
    <source>
        <dbReference type="Google" id="ProtNLM"/>
    </source>
</evidence>
<keyword evidence="2" id="KW-1185">Reference proteome</keyword>
<gene>
    <name evidence="1" type="ORF">EV199_3688</name>
</gene>
<comment type="caution">
    <text evidence="1">The sequence shown here is derived from an EMBL/GenBank/DDBJ whole genome shotgun (WGS) entry which is preliminary data.</text>
</comment>
<name>A0A4Q7MT46_9BACT</name>
<sequence>MQQLPYNNRRALALIPLMLFLFSCVTYNQRIADYYAAMRNNNYTAAEATLEKTKILQAKRNRLLYLFEKGKMAHLMKQYDSSNRYFNEADIFMEDVRTSASDVALGTLLNPMMQTYKGEAFEKFMLHYYKALNYLYLGKPGDALVEARRISLSNYELQDKTKSDNKYNDDAFSLMMQGIIYQQNDDWNNAFIAYRNSVDLFLKNNNSYYGVPIPQQLKQDLLRAADKTGFTDELGRYEKLMNTSYQKYPEPPGGELVLFWENGLAPVKEEQNFFFALTKDGLGNFAFVDPSGSFNIPFNFSAYNINSSDLRLADLRSFRVAFPRYVEQPMYFRNATVTLDNQKYSLEQAQNINTLAFTTLRERFLKEMSTALARLVVKKLAEMAARPKSDDKNKDTKEAIALAIQAFSFATEKADTRNWQSLPHTIYYTRIPLQKGTNQLQFQASGQSSQTINLVVEGRGGQQVQNIVTLR</sequence>
<dbReference type="EMBL" id="SGXA01000002">
    <property type="protein sequence ID" value="RZS71777.1"/>
    <property type="molecule type" value="Genomic_DNA"/>
</dbReference>
<proteinExistence type="predicted"/>
<protein>
    <recommendedName>
        <fullName evidence="3">Tetratricopeptide repeat protein</fullName>
    </recommendedName>
</protein>
<reference evidence="1 2" key="1">
    <citation type="submission" date="2019-02" db="EMBL/GenBank/DDBJ databases">
        <title>Genomic Encyclopedia of Type Strains, Phase IV (KMG-IV): sequencing the most valuable type-strain genomes for metagenomic binning, comparative biology and taxonomic classification.</title>
        <authorList>
            <person name="Goeker M."/>
        </authorList>
    </citation>
    <scope>NUCLEOTIDE SEQUENCE [LARGE SCALE GENOMIC DNA]</scope>
    <source>
        <strain evidence="1 2">DSM 18116</strain>
    </source>
</reference>
<dbReference type="RefSeq" id="WP_225980001.1">
    <property type="nucleotide sequence ID" value="NZ_CP042431.1"/>
</dbReference>
<accession>A0A4Q7MT46</accession>
<dbReference type="Gene3D" id="1.25.40.10">
    <property type="entry name" value="Tetratricopeptide repeat domain"/>
    <property type="match status" value="1"/>
</dbReference>
<organism evidence="1 2">
    <name type="scientific">Pseudobacter ginsenosidimutans</name>
    <dbReference type="NCBI Taxonomy" id="661488"/>
    <lineage>
        <taxon>Bacteria</taxon>
        <taxon>Pseudomonadati</taxon>
        <taxon>Bacteroidota</taxon>
        <taxon>Chitinophagia</taxon>
        <taxon>Chitinophagales</taxon>
        <taxon>Chitinophagaceae</taxon>
        <taxon>Pseudobacter</taxon>
    </lineage>
</organism>
<evidence type="ECO:0000313" key="1">
    <source>
        <dbReference type="EMBL" id="RZS71777.1"/>
    </source>
</evidence>
<evidence type="ECO:0000313" key="2">
    <source>
        <dbReference type="Proteomes" id="UP000293874"/>
    </source>
</evidence>